<dbReference type="SUPFAM" id="SSF64288">
    <property type="entry name" value="Chorismate lyase-like"/>
    <property type="match status" value="1"/>
</dbReference>
<dbReference type="PROSITE" id="PS50949">
    <property type="entry name" value="HTH_GNTR"/>
    <property type="match status" value="1"/>
</dbReference>
<dbReference type="AlphaFoldDB" id="A0A7V7RQK1"/>
<evidence type="ECO:0000259" key="4">
    <source>
        <dbReference type="PROSITE" id="PS50949"/>
    </source>
</evidence>
<evidence type="ECO:0000313" key="6">
    <source>
        <dbReference type="Proteomes" id="UP000441354"/>
    </source>
</evidence>
<dbReference type="InterPro" id="IPR036390">
    <property type="entry name" value="WH_DNA-bd_sf"/>
</dbReference>
<keyword evidence="6" id="KW-1185">Reference proteome</keyword>
<proteinExistence type="predicted"/>
<keyword evidence="1" id="KW-0805">Transcription regulation</keyword>
<dbReference type="Gene3D" id="1.10.10.10">
    <property type="entry name" value="Winged helix-like DNA-binding domain superfamily/Winged helix DNA-binding domain"/>
    <property type="match status" value="1"/>
</dbReference>
<dbReference type="PRINTS" id="PR00035">
    <property type="entry name" value="HTHGNTR"/>
</dbReference>
<gene>
    <name evidence="5" type="ORF">F7732_03985</name>
</gene>
<dbReference type="InterPro" id="IPR050679">
    <property type="entry name" value="Bact_HTH_transcr_reg"/>
</dbReference>
<dbReference type="Gene3D" id="3.40.1410.10">
    <property type="entry name" value="Chorismate lyase-like"/>
    <property type="match status" value="1"/>
</dbReference>
<dbReference type="Pfam" id="PF07702">
    <property type="entry name" value="UTRA"/>
    <property type="match status" value="1"/>
</dbReference>
<accession>A0A7V7RQK1</accession>
<keyword evidence="2" id="KW-0238">DNA-binding</keyword>
<reference evidence="5 6" key="1">
    <citation type="journal article" date="2014" name="Arch. Microbiol.">
        <title>Bacillus mesophilum sp. nov., strain IITR-54T, a novel 4-chlorobiphenyl dechlorinating bacterium.</title>
        <authorList>
            <person name="Manickam N."/>
            <person name="Singh N.K."/>
            <person name="Bajaj A."/>
            <person name="Kumar R.M."/>
            <person name="Kaur G."/>
            <person name="Kaur N."/>
            <person name="Bala M."/>
            <person name="Kumar A."/>
            <person name="Mayilraj S."/>
        </authorList>
    </citation>
    <scope>NUCLEOTIDE SEQUENCE [LARGE SCALE GENOMIC DNA]</scope>
    <source>
        <strain evidence="5 6">IITR-54</strain>
    </source>
</reference>
<feature type="domain" description="HTH gntR-type" evidence="4">
    <location>
        <begin position="5"/>
        <end position="73"/>
    </location>
</feature>
<dbReference type="FunFam" id="1.10.10.10:FF:000079">
    <property type="entry name" value="GntR family transcriptional regulator"/>
    <property type="match status" value="1"/>
</dbReference>
<evidence type="ECO:0000313" key="5">
    <source>
        <dbReference type="EMBL" id="KAB2335735.1"/>
    </source>
</evidence>
<evidence type="ECO:0000256" key="3">
    <source>
        <dbReference type="ARBA" id="ARBA00023163"/>
    </source>
</evidence>
<sequence>MEKNQSLHAFVKEELMNQIKSNKYKHGEQFPTEYKLCKEFDVSRTTIRAALQQLTQEGYLVRHQGKGTFVADPKVSQSLTQTVKKYSDQVAMQGKQATTHLISIQVIPANEFLQNVLKVGANAPVQRIERTRGANGEPTQYQISYIPWEVAPGITKEHAESSLYTSLKQKFSVHIANTTENVEITLADERTSNYLKCKRDLPCFYLETIALDTSGRRVEFSRSYFRGDKTNFIIERNYTGEQ</sequence>
<dbReference type="InterPro" id="IPR000524">
    <property type="entry name" value="Tscrpt_reg_HTH_GntR"/>
</dbReference>
<keyword evidence="3" id="KW-0804">Transcription</keyword>
<dbReference type="InterPro" id="IPR011663">
    <property type="entry name" value="UTRA"/>
</dbReference>
<dbReference type="PANTHER" id="PTHR44846">
    <property type="entry name" value="MANNOSYL-D-GLYCERATE TRANSPORT/METABOLISM SYSTEM REPRESSOR MNGR-RELATED"/>
    <property type="match status" value="1"/>
</dbReference>
<dbReference type="InterPro" id="IPR028978">
    <property type="entry name" value="Chorismate_lyase_/UTRA_dom_sf"/>
</dbReference>
<dbReference type="InterPro" id="IPR036388">
    <property type="entry name" value="WH-like_DNA-bd_sf"/>
</dbReference>
<dbReference type="CDD" id="cd07377">
    <property type="entry name" value="WHTH_GntR"/>
    <property type="match status" value="1"/>
</dbReference>
<dbReference type="RefSeq" id="WP_151572345.1">
    <property type="nucleotide sequence ID" value="NZ_WBOT01000001.1"/>
</dbReference>
<dbReference type="Pfam" id="PF00392">
    <property type="entry name" value="GntR"/>
    <property type="match status" value="1"/>
</dbReference>
<dbReference type="OrthoDB" id="457376at2"/>
<protein>
    <submittedName>
        <fullName evidence="5">GntR family transcriptional regulator</fullName>
    </submittedName>
</protein>
<comment type="caution">
    <text evidence="5">The sequence shown here is derived from an EMBL/GenBank/DDBJ whole genome shotgun (WGS) entry which is preliminary data.</text>
</comment>
<dbReference type="Proteomes" id="UP000441354">
    <property type="component" value="Unassembled WGS sequence"/>
</dbReference>
<dbReference type="GO" id="GO:0045892">
    <property type="term" value="P:negative regulation of DNA-templated transcription"/>
    <property type="evidence" value="ECO:0007669"/>
    <property type="project" value="TreeGrafter"/>
</dbReference>
<dbReference type="PANTHER" id="PTHR44846:SF1">
    <property type="entry name" value="MANNOSYL-D-GLYCERATE TRANSPORT_METABOLISM SYSTEM REPRESSOR MNGR-RELATED"/>
    <property type="match status" value="1"/>
</dbReference>
<dbReference type="GO" id="GO:0003700">
    <property type="term" value="F:DNA-binding transcription factor activity"/>
    <property type="evidence" value="ECO:0007669"/>
    <property type="project" value="InterPro"/>
</dbReference>
<evidence type="ECO:0000256" key="1">
    <source>
        <dbReference type="ARBA" id="ARBA00023015"/>
    </source>
</evidence>
<name>A0A7V7RQK1_9BACI</name>
<evidence type="ECO:0000256" key="2">
    <source>
        <dbReference type="ARBA" id="ARBA00023125"/>
    </source>
</evidence>
<dbReference type="SUPFAM" id="SSF46785">
    <property type="entry name" value="Winged helix' DNA-binding domain"/>
    <property type="match status" value="1"/>
</dbReference>
<dbReference type="SMART" id="SM00866">
    <property type="entry name" value="UTRA"/>
    <property type="match status" value="1"/>
</dbReference>
<dbReference type="EMBL" id="WBOT01000001">
    <property type="protein sequence ID" value="KAB2335735.1"/>
    <property type="molecule type" value="Genomic_DNA"/>
</dbReference>
<organism evidence="5 6">
    <name type="scientific">Bacillus mesophilum</name>
    <dbReference type="NCBI Taxonomy" id="1071718"/>
    <lineage>
        <taxon>Bacteria</taxon>
        <taxon>Bacillati</taxon>
        <taxon>Bacillota</taxon>
        <taxon>Bacilli</taxon>
        <taxon>Bacillales</taxon>
        <taxon>Bacillaceae</taxon>
        <taxon>Bacillus</taxon>
    </lineage>
</organism>
<dbReference type="SMART" id="SM00345">
    <property type="entry name" value="HTH_GNTR"/>
    <property type="match status" value="1"/>
</dbReference>
<dbReference type="GO" id="GO:0003677">
    <property type="term" value="F:DNA binding"/>
    <property type="evidence" value="ECO:0007669"/>
    <property type="project" value="UniProtKB-KW"/>
</dbReference>